<dbReference type="PANTHER" id="PTHR45739">
    <property type="entry name" value="MATRIX PROTEIN, PUTATIVE-RELATED"/>
    <property type="match status" value="1"/>
</dbReference>
<feature type="non-terminal residue" evidence="11">
    <location>
        <position position="2180"/>
    </location>
</feature>
<feature type="repeat" description="CSPG" evidence="8">
    <location>
        <begin position="1373"/>
        <end position="1465"/>
    </location>
</feature>
<reference evidence="11 12" key="1">
    <citation type="submission" date="2019-09" db="EMBL/GenBank/DDBJ databases">
        <title>Bird 10,000 Genomes (B10K) Project - Family phase.</title>
        <authorList>
            <person name="Zhang G."/>
        </authorList>
    </citation>
    <scope>NUCLEOTIDE SEQUENCE [LARGE SCALE GENOMIC DNA]</scope>
    <source>
        <strain evidence="11">B10K-DU-021-26</strain>
        <tissue evidence="11">Mixed tissue sample</tissue>
    </source>
</reference>
<dbReference type="GO" id="GO:0007154">
    <property type="term" value="P:cell communication"/>
    <property type="evidence" value="ECO:0007669"/>
    <property type="project" value="InterPro"/>
</dbReference>
<dbReference type="Pfam" id="PF19309">
    <property type="entry name" value="Frem_N"/>
    <property type="match status" value="1"/>
</dbReference>
<evidence type="ECO:0000256" key="8">
    <source>
        <dbReference type="PROSITE-ProRule" id="PRU01201"/>
    </source>
</evidence>
<keyword evidence="7" id="KW-0325">Glycoprotein</keyword>
<evidence type="ECO:0000256" key="1">
    <source>
        <dbReference type="ARBA" id="ARBA00005529"/>
    </source>
</evidence>
<feature type="repeat" description="CSPG" evidence="8">
    <location>
        <begin position="1486"/>
        <end position="1576"/>
    </location>
</feature>
<evidence type="ECO:0000313" key="11">
    <source>
        <dbReference type="EMBL" id="NWQ75823.1"/>
    </source>
</evidence>
<keyword evidence="3" id="KW-0732">Signal</keyword>
<keyword evidence="5" id="KW-0106">Calcium</keyword>
<feature type="repeat" description="CSPG" evidence="8">
    <location>
        <begin position="864"/>
        <end position="959"/>
    </location>
</feature>
<comment type="caution">
    <text evidence="11">The sequence shown here is derived from an EMBL/GenBank/DDBJ whole genome shotgun (WGS) entry which is preliminary data.</text>
</comment>
<feature type="compositionally biased region" description="Low complexity" evidence="9">
    <location>
        <begin position="1861"/>
        <end position="1871"/>
    </location>
</feature>
<evidence type="ECO:0000259" key="10">
    <source>
        <dbReference type="PROSITE" id="PS50041"/>
    </source>
</evidence>
<feature type="domain" description="C-type lectin" evidence="10">
    <location>
        <begin position="2046"/>
        <end position="2166"/>
    </location>
</feature>
<protein>
    <submittedName>
        <fullName evidence="11">FREM1 protein</fullName>
    </submittedName>
</protein>
<evidence type="ECO:0000256" key="6">
    <source>
        <dbReference type="ARBA" id="ARBA00022889"/>
    </source>
</evidence>
<dbReference type="SUPFAM" id="SSF141072">
    <property type="entry name" value="CalX-like"/>
    <property type="match status" value="1"/>
</dbReference>
<dbReference type="SUPFAM" id="SSF56436">
    <property type="entry name" value="C-type lectin-like"/>
    <property type="match status" value="1"/>
</dbReference>
<evidence type="ECO:0000256" key="3">
    <source>
        <dbReference type="ARBA" id="ARBA00022729"/>
    </source>
</evidence>
<feature type="repeat" description="CSPG" evidence="8">
    <location>
        <begin position="1002"/>
        <end position="1104"/>
    </location>
</feature>
<comment type="similarity">
    <text evidence="1">Belongs to the FRAS1 family.</text>
</comment>
<dbReference type="Pfam" id="PF00059">
    <property type="entry name" value="Lectin_C"/>
    <property type="match status" value="1"/>
</dbReference>
<feature type="compositionally biased region" description="Basic and acidic residues" evidence="9">
    <location>
        <begin position="1885"/>
        <end position="1895"/>
    </location>
</feature>
<dbReference type="GO" id="GO:0009653">
    <property type="term" value="P:anatomical structure morphogenesis"/>
    <property type="evidence" value="ECO:0007669"/>
    <property type="project" value="TreeGrafter"/>
</dbReference>
<dbReference type="InterPro" id="IPR039005">
    <property type="entry name" value="CSPG_rpt"/>
</dbReference>
<dbReference type="Pfam" id="PF16184">
    <property type="entry name" value="Cadherin_3"/>
    <property type="match status" value="11"/>
</dbReference>
<feature type="repeat" description="CSPG" evidence="8">
    <location>
        <begin position="390"/>
        <end position="477"/>
    </location>
</feature>
<dbReference type="CDD" id="cd00037">
    <property type="entry name" value="CLECT"/>
    <property type="match status" value="1"/>
</dbReference>
<feature type="repeat" description="CSPG" evidence="8">
    <location>
        <begin position="753"/>
        <end position="844"/>
    </location>
</feature>
<dbReference type="Gene3D" id="3.10.100.10">
    <property type="entry name" value="Mannose-Binding Protein A, subunit A"/>
    <property type="match status" value="1"/>
</dbReference>
<name>A0A7K4RQW8_COLPI</name>
<feature type="non-terminal residue" evidence="11">
    <location>
        <position position="1"/>
    </location>
</feature>
<feature type="repeat" description="CSPG" evidence="8">
    <location>
        <begin position="498"/>
        <end position="592"/>
    </location>
</feature>
<evidence type="ECO:0000256" key="7">
    <source>
        <dbReference type="ARBA" id="ARBA00023180"/>
    </source>
</evidence>
<keyword evidence="12" id="KW-1185">Reference proteome</keyword>
<dbReference type="EMBL" id="VYZG01000225">
    <property type="protein sequence ID" value="NWQ75823.1"/>
    <property type="molecule type" value="Genomic_DNA"/>
</dbReference>
<proteinExistence type="inferred from homology"/>
<feature type="compositionally biased region" description="Polar residues" evidence="9">
    <location>
        <begin position="1896"/>
        <end position="1906"/>
    </location>
</feature>
<dbReference type="InterPro" id="IPR016187">
    <property type="entry name" value="CTDL_fold"/>
</dbReference>
<dbReference type="InterPro" id="IPR045658">
    <property type="entry name" value="FRAS1-rel_N"/>
</dbReference>
<dbReference type="PROSITE" id="PS51854">
    <property type="entry name" value="CSPG"/>
    <property type="match status" value="12"/>
</dbReference>
<accession>A0A7K4RQW8</accession>
<dbReference type="SMART" id="SM00034">
    <property type="entry name" value="CLECT"/>
    <property type="match status" value="1"/>
</dbReference>
<feature type="region of interest" description="Disordered" evidence="9">
    <location>
        <begin position="1833"/>
        <end position="1906"/>
    </location>
</feature>
<dbReference type="PANTHER" id="PTHR45739:SF7">
    <property type="entry name" value="FRAS1-RELATED EXTRACELLULAR MATRIX PROTEIN 1"/>
    <property type="match status" value="1"/>
</dbReference>
<keyword evidence="6" id="KW-0130">Cell adhesion</keyword>
<gene>
    <name evidence="11" type="primary">Frem1_0</name>
    <name evidence="11" type="ORF">COLPIC_R08769</name>
</gene>
<sequence>SFISVNLGVKVMKGQSVFLSEDDLKFSIPREKDVCKVEVVINEPITQRVGKLTPQVFDCHFLPNEVKYTHNGCPILDEDVVMLRLYRFTETETFVETFTLHVQLLEPDCNIIKMRPRALEVPEYYGLSRAIDKNVLTFDYDRKINLDCTISVVSLETHLPAHGQLITGEVQQEHLHGDQPQSFFPDPKHSLGQQCRNGSCMLGLGGVHNTKMSCEEFLRMGIRYRHLDPPSPDTDYIPMRLDLTDSRSKTLHKTEYAWLPVQIKGAVPNQIPKAASMAKFILEVNQFILTPITITTIDAEDNETPKSLLVFNVTKPPPKGFITHLSDHTKPVGSFTWKDLSDMLIAYQPPNNSHTERRNYEVEFEVHDFYFERSLPITVHLSIRTTETNAPRVSWNTGLNLLEGQSRPITWQHFQIVDNDNVQNVRLVTVDGLQHGQLSVRGGKGFIFTVSDIQAGVVHYHHDDSDSTKDFVVFRIFDGRHSIRHKFPINILPKDDSPPFLISNVVIEVQEGQTILIQGSMLHASDMDSSDDYILFNITKPPQAGEIMKKPGPNLIGYSVSSFLQRDLFNGIIYYRHLGGEVFEDSLEFVLCDSHDPPNLSEPQVMMVHITSVDDQLPREAPGVTRHLVVKETEIAHLTKKHLHFVDVEEQDRELTYTITTSPFFACTHSHSDAGKLFMVDTIPKLVKDPAALALQSFTQHAVNYMKIAYMPPLQDIGPEPQQVQFIFSISNQHGGTLYGICFNITILPVDNQAPEVFTSHLRVEEGGLSPVTEGHILISDVDTKQEHLLLFLQKQPQHGVVELDGFPLKEGDRLSCGDLRTLAVRYRHDGSETLTDVVLFAATDGIHVVEFTLQVKVLPVNDEPPVMRAGLVPVLHCLEGEEVVLSSDHIYATDADSNDMKLTFILARQPYYGVVRKAGTAVDRFSQADIVSGLVTYKHTSGEIGLMPSIEILTFVVSDGEAGLDVKGCCHDGPLPPPVLIHDRFPVYDLNITILPVDNQPPSIATGTRFVVDEGSSAVLTTNHLFATDPDTSAEDLEFVLVSPPQFGYIENILPSPGFEKSNIGISIASFQLKHLKALNINYVQARHMRMEPTADHFVLYVTDGLHRSAETPFFVLINPTNDEVPEFIARNITVQEGEMIELDLSVINAVDLDVPQDHLVFGIVQRPWHGFIIKGVDGNNILHYKQLINHNQHSHGLLVHDFSMELLKNGMKLMYLHDNSENLTDSFKIQLSDGKHKVLRTISVMVIPVNDETPVLSKKVDIEVNMGETRIISSAVLSAEDKDTPRERIYYLFERLPENGQLQLKVGQGWMTLQTGMKCTQEELDMNLVRYAHTGAIGSKNQDSFTFHLWDGYNRSPAADFYINIKDMEKGDIAVFMKPLRVSKGDRSYITTDVLLVLDGTDKPEELLYVITSPPQYGQLEYVSYPGISIRSFSQMDVARHIICYVHNTKAVVSEDSFRFIISNGLRTKHGTFMISLEAVDQALPTLSRNTGLRLVEGTTALLSPDVLQLSDPDTAKENLTFLLAQLPQYGHLYYRGAMLLQYNFTQQDVDNRDVAYKHHGGDSQTDRFTFFATDRTNQGFIMNGRVQSEPVAFTIQVSVDHLDKIAPEIIHLRCFSDVEVLKNGNYGIYITARSLKASDPNTEDDKIMFRILRGPHYGYLENITTGGFIQEWFSQKDLNSKIILYVINPLQEVNSDNIEFQVTDARGNSAVPQRLELQWSRIEMQQTEYEVCESVGLVSLKITRAGHSAQSAFIAVKVNEISAMLGKDFTVTPSKLVQFDPGMSTKTWNIAITYDGLEEDDEVFEVVLNSPVNAVLGTRTKAVVKILDSKGGSQCSHSHPSGQRKHDFWGRGTLLPVSSGSSSPSRPGTAPLEGIPPPPSKWMREHGGDPRQNHSLTNQSKTSLRVIGNGRIVHPSSVFRNGTDVVFKYHGMVSLKVEDDTSSTKANKKAQVSVINQAQPQINVVSSRKTEIPQADKAELASEPSSRHQDFFPKACTPDLKGLLHYEESTQKLFQCDGITWQFWDLQSKEVSTKKCPSGWSHHKGSCYLLVVNHKVTWNTAARACREQYLGSLASVANEQHMQWLWDFSGRKPFWIGKQYKLLIWSYQFHTGLNDQVNPGHWEWNGGEPVTYINWRRGSYHFPKRGRNCVLVQKRGRWQATDCGKVKRNSYICSRKL</sequence>
<feature type="repeat" description="CSPG" evidence="8">
    <location>
        <begin position="1612"/>
        <end position="1706"/>
    </location>
</feature>
<evidence type="ECO:0000256" key="2">
    <source>
        <dbReference type="ARBA" id="ARBA00022723"/>
    </source>
</evidence>
<feature type="repeat" description="CSPG" evidence="8">
    <location>
        <begin position="1255"/>
        <end position="1352"/>
    </location>
</feature>
<dbReference type="InterPro" id="IPR003644">
    <property type="entry name" value="Calx_beta"/>
</dbReference>
<keyword evidence="4" id="KW-0677">Repeat</keyword>
<dbReference type="SMART" id="SM00237">
    <property type="entry name" value="Calx_beta"/>
    <property type="match status" value="1"/>
</dbReference>
<feature type="compositionally biased region" description="Polar residues" evidence="9">
    <location>
        <begin position="1834"/>
        <end position="1844"/>
    </location>
</feature>
<feature type="repeat" description="CSPG" evidence="8">
    <location>
        <begin position="619"/>
        <end position="731"/>
    </location>
</feature>
<dbReference type="InterPro" id="IPR016186">
    <property type="entry name" value="C-type_lectin-like/link_sf"/>
</dbReference>
<evidence type="ECO:0000256" key="5">
    <source>
        <dbReference type="ARBA" id="ARBA00022837"/>
    </source>
</evidence>
<dbReference type="GO" id="GO:0046872">
    <property type="term" value="F:metal ion binding"/>
    <property type="evidence" value="ECO:0007669"/>
    <property type="project" value="UniProtKB-KW"/>
</dbReference>
<dbReference type="Gene3D" id="2.60.40.2030">
    <property type="match status" value="1"/>
</dbReference>
<feature type="repeat" description="CSPG" evidence="8">
    <location>
        <begin position="1125"/>
        <end position="1234"/>
    </location>
</feature>
<dbReference type="GO" id="GO:0007155">
    <property type="term" value="P:cell adhesion"/>
    <property type="evidence" value="ECO:0007669"/>
    <property type="project" value="UniProtKB-KW"/>
</dbReference>
<dbReference type="OrthoDB" id="430044at2759"/>
<dbReference type="InterPro" id="IPR051561">
    <property type="entry name" value="FRAS1_ECM"/>
</dbReference>
<evidence type="ECO:0000256" key="4">
    <source>
        <dbReference type="ARBA" id="ARBA00022737"/>
    </source>
</evidence>
<keyword evidence="2" id="KW-0479">Metal-binding</keyword>
<dbReference type="Pfam" id="PF03160">
    <property type="entry name" value="Calx-beta"/>
    <property type="match status" value="1"/>
</dbReference>
<dbReference type="PROSITE" id="PS50041">
    <property type="entry name" value="C_TYPE_LECTIN_2"/>
    <property type="match status" value="1"/>
</dbReference>
<organism evidence="11 12">
    <name type="scientific">Columbina picui</name>
    <name type="common">Picui ground-dove</name>
    <dbReference type="NCBI Taxonomy" id="115618"/>
    <lineage>
        <taxon>Eukaryota</taxon>
        <taxon>Metazoa</taxon>
        <taxon>Chordata</taxon>
        <taxon>Craniata</taxon>
        <taxon>Vertebrata</taxon>
        <taxon>Euteleostomi</taxon>
        <taxon>Archelosauria</taxon>
        <taxon>Archosauria</taxon>
        <taxon>Dinosauria</taxon>
        <taxon>Saurischia</taxon>
        <taxon>Theropoda</taxon>
        <taxon>Coelurosauria</taxon>
        <taxon>Aves</taxon>
        <taxon>Neognathae</taxon>
        <taxon>Neoaves</taxon>
        <taxon>Columbimorphae</taxon>
        <taxon>Columbiformes</taxon>
        <taxon>Columbidae</taxon>
        <taxon>Columbina</taxon>
    </lineage>
</organism>
<dbReference type="Proteomes" id="UP000530263">
    <property type="component" value="Unassembled WGS sequence"/>
</dbReference>
<feature type="repeat" description="CSPG" evidence="8">
    <location>
        <begin position="273"/>
        <end position="365"/>
    </location>
</feature>
<dbReference type="GO" id="GO:0016020">
    <property type="term" value="C:membrane"/>
    <property type="evidence" value="ECO:0007669"/>
    <property type="project" value="InterPro"/>
</dbReference>
<dbReference type="InterPro" id="IPR001304">
    <property type="entry name" value="C-type_lectin-like"/>
</dbReference>
<evidence type="ECO:0000313" key="12">
    <source>
        <dbReference type="Proteomes" id="UP000530263"/>
    </source>
</evidence>
<dbReference type="InterPro" id="IPR038081">
    <property type="entry name" value="CalX-like_sf"/>
</dbReference>
<evidence type="ECO:0000256" key="9">
    <source>
        <dbReference type="SAM" id="MobiDB-lite"/>
    </source>
</evidence>